<organism evidence="7 8">
    <name type="scientific">Holtiella tumoricola</name>
    <dbReference type="NCBI Taxonomy" id="3018743"/>
    <lineage>
        <taxon>Bacteria</taxon>
        <taxon>Bacillati</taxon>
        <taxon>Bacillota</taxon>
        <taxon>Clostridia</taxon>
        <taxon>Lachnospirales</taxon>
        <taxon>Cellulosilyticaceae</taxon>
        <taxon>Holtiella</taxon>
    </lineage>
</organism>
<evidence type="ECO:0000259" key="6">
    <source>
        <dbReference type="PROSITE" id="PS51656"/>
    </source>
</evidence>
<protein>
    <submittedName>
        <fullName evidence="7">PAS domain S-box protein</fullName>
    </submittedName>
</protein>
<dbReference type="PROSITE" id="PS00198">
    <property type="entry name" value="4FE4S_FER_1"/>
    <property type="match status" value="1"/>
</dbReference>
<evidence type="ECO:0000256" key="2">
    <source>
        <dbReference type="ARBA" id="ARBA00022723"/>
    </source>
</evidence>
<keyword evidence="4" id="KW-0411">Iron-sulfur</keyword>
<proteinExistence type="predicted"/>
<feature type="domain" description="4Fe-4S ferredoxin-type" evidence="5">
    <location>
        <begin position="31"/>
        <end position="60"/>
    </location>
</feature>
<dbReference type="Proteomes" id="UP001169242">
    <property type="component" value="Unassembled WGS sequence"/>
</dbReference>
<dbReference type="SUPFAM" id="SSF55785">
    <property type="entry name" value="PYP-like sensor domain (PAS domain)"/>
    <property type="match status" value="1"/>
</dbReference>
<dbReference type="InterPro" id="IPR035965">
    <property type="entry name" value="PAS-like_dom_sf"/>
</dbReference>
<dbReference type="InterPro" id="IPR017900">
    <property type="entry name" value="4Fe4S_Fe_S_CS"/>
</dbReference>
<dbReference type="GO" id="GO:0046872">
    <property type="term" value="F:metal ion binding"/>
    <property type="evidence" value="ECO:0007669"/>
    <property type="project" value="UniProtKB-KW"/>
</dbReference>
<feature type="domain" description="4Fe-4S ferredoxin-type" evidence="5">
    <location>
        <begin position="2"/>
        <end position="30"/>
    </location>
</feature>
<dbReference type="EMBL" id="JAQIFT010000016">
    <property type="protein sequence ID" value="MDA3730709.1"/>
    <property type="molecule type" value="Genomic_DNA"/>
</dbReference>
<dbReference type="InterPro" id="IPR017896">
    <property type="entry name" value="4Fe4S_Fe-S-bd"/>
</dbReference>
<dbReference type="Gene3D" id="3.40.950.10">
    <property type="entry name" value="Fe-only Hydrogenase (Larger Subunit), Chain L, domain 3"/>
    <property type="match status" value="1"/>
</dbReference>
<evidence type="ECO:0000259" key="5">
    <source>
        <dbReference type="PROSITE" id="PS51379"/>
    </source>
</evidence>
<evidence type="ECO:0000256" key="4">
    <source>
        <dbReference type="ARBA" id="ARBA00023014"/>
    </source>
</evidence>
<evidence type="ECO:0000256" key="1">
    <source>
        <dbReference type="ARBA" id="ARBA00022485"/>
    </source>
</evidence>
<feature type="domain" description="4Fe-4S" evidence="6">
    <location>
        <begin position="354"/>
        <end position="415"/>
    </location>
</feature>
<keyword evidence="3" id="KW-0408">Iron</keyword>
<dbReference type="Pfam" id="PF02906">
    <property type="entry name" value="Fe_hyd_lg_C"/>
    <property type="match status" value="1"/>
</dbReference>
<sequence>MQVMNFSSTNCKNCYKCVRTCAVKAIEVKDDKAHIITERCVACGHCLVVCPQNARDVKSSLDQVKAALVEKKQVVVSLAPSYRAYFEESNKFIAGLRALGFNQIEETAVGAEVVSKAYEDYIQETEIKELITTCCPSTVRLIERYYSDLIPNMMPIVSPMIAHGRMIKEVSPEAYTVFIGPCISKICEALSEELDGDIDAVLTFDEIMHYFGEQGIDYKKLEPDEPNLVGTLRGSKYPVVGGVLNGIRKVIEDNHLEVLRVHGMENCKEILNDLRAGKLKNVCIEMNICSESCIAGPGGHNQEGSVFTRLSAIQKFMRKPVDQKSDVKYYNPKVSFLRNFKNKQVEIYTATKEQIHQVLESMGKVEKSDELNCGACGYETCRDKAIAVLHGMSQIDMCLPYTRSIAERLSNEIFYNSPNSILILDRHCKLIDMNPSSEQRFGYKGDLMKGKSISIMMDPKPFEEVLRTKTSSNKEKVEFTTYDFIAYRHIIYLEKQKALLVIFADITDEEKRKKEVLSLKESTLDVTQSIIDKQMRVAQEIASLLGETTAETKVAIMKLRKVLNEEGDR</sequence>
<dbReference type="CDD" id="cd00130">
    <property type="entry name" value="PAS"/>
    <property type="match status" value="1"/>
</dbReference>
<evidence type="ECO:0000256" key="3">
    <source>
        <dbReference type="ARBA" id="ARBA00023004"/>
    </source>
</evidence>
<keyword evidence="2" id="KW-0479">Metal-binding</keyword>
<dbReference type="PROSITE" id="PS51379">
    <property type="entry name" value="4FE4S_FER_2"/>
    <property type="match status" value="2"/>
</dbReference>
<dbReference type="Pfam" id="PF12838">
    <property type="entry name" value="Fer4_7"/>
    <property type="match status" value="1"/>
</dbReference>
<dbReference type="InterPro" id="IPR004108">
    <property type="entry name" value="Fe_hydrogenase_lsu_C"/>
</dbReference>
<accession>A0AA42DKI6</accession>
<dbReference type="Gene3D" id="1.10.15.40">
    <property type="entry name" value="Electron transport complex subunit B, putative Fe-S cluster"/>
    <property type="match status" value="1"/>
</dbReference>
<dbReference type="GO" id="GO:0051539">
    <property type="term" value="F:4 iron, 4 sulfur cluster binding"/>
    <property type="evidence" value="ECO:0007669"/>
    <property type="project" value="UniProtKB-KW"/>
</dbReference>
<dbReference type="SUPFAM" id="SSF53920">
    <property type="entry name" value="Fe-only hydrogenase"/>
    <property type="match status" value="1"/>
</dbReference>
<dbReference type="AlphaFoldDB" id="A0AA42DKI6"/>
<evidence type="ECO:0000313" key="7">
    <source>
        <dbReference type="EMBL" id="MDA3730709.1"/>
    </source>
</evidence>
<dbReference type="InterPro" id="IPR007202">
    <property type="entry name" value="4Fe-4S_dom"/>
</dbReference>
<dbReference type="SUPFAM" id="SSF54862">
    <property type="entry name" value="4Fe-4S ferredoxins"/>
    <property type="match status" value="1"/>
</dbReference>
<keyword evidence="1" id="KW-0004">4Fe-4S</keyword>
<keyword evidence="8" id="KW-1185">Reference proteome</keyword>
<dbReference type="PROSITE" id="PS51656">
    <property type="entry name" value="4FE4S"/>
    <property type="match status" value="1"/>
</dbReference>
<dbReference type="Pfam" id="PF04060">
    <property type="entry name" value="FeS"/>
    <property type="match status" value="1"/>
</dbReference>
<dbReference type="InterPro" id="IPR050340">
    <property type="entry name" value="Cytosolic_Fe-S_CAF"/>
</dbReference>
<dbReference type="Gene3D" id="3.30.70.20">
    <property type="match status" value="1"/>
</dbReference>
<dbReference type="SMART" id="SM00091">
    <property type="entry name" value="PAS"/>
    <property type="match status" value="1"/>
</dbReference>
<reference evidence="7" key="1">
    <citation type="journal article" date="2023" name="Int. J. Syst. Evol. Microbiol.">
        <title>&lt;i&gt;Holtiella tumoricola&lt;/i&gt; gen. nov. sp. nov., isolated from a human clinical sample.</title>
        <authorList>
            <person name="Allen-Vercoe E."/>
            <person name="Daigneault M.C."/>
            <person name="Vancuren S.J."/>
            <person name="Cochrane K."/>
            <person name="O'Neal L.L."/>
            <person name="Sankaranarayanan K."/>
            <person name="Lawson P.A."/>
        </authorList>
    </citation>
    <scope>NUCLEOTIDE SEQUENCE</scope>
    <source>
        <strain evidence="7">CC70A</strain>
    </source>
</reference>
<dbReference type="NCBIfam" id="TIGR00229">
    <property type="entry name" value="sensory_box"/>
    <property type="match status" value="1"/>
</dbReference>
<dbReference type="Gene3D" id="3.30.450.20">
    <property type="entry name" value="PAS domain"/>
    <property type="match status" value="1"/>
</dbReference>
<dbReference type="PANTHER" id="PTHR11615">
    <property type="entry name" value="NITRATE, FORMATE, IRON DEHYDROGENASE"/>
    <property type="match status" value="1"/>
</dbReference>
<comment type="caution">
    <text evidence="7">The sequence shown here is derived from an EMBL/GenBank/DDBJ whole genome shotgun (WGS) entry which is preliminary data.</text>
</comment>
<evidence type="ECO:0000313" key="8">
    <source>
        <dbReference type="Proteomes" id="UP001169242"/>
    </source>
</evidence>
<name>A0AA42DKI6_9FIRM</name>
<dbReference type="InterPro" id="IPR009016">
    <property type="entry name" value="Fe_hydrogenase"/>
</dbReference>
<dbReference type="InterPro" id="IPR000014">
    <property type="entry name" value="PAS"/>
</dbReference>
<dbReference type="RefSeq" id="WP_271011260.1">
    <property type="nucleotide sequence ID" value="NZ_JAQIFT010000016.1"/>
</dbReference>
<gene>
    <name evidence="7" type="ORF">PBV87_04240</name>
</gene>